<sequence length="86" mass="9454">MKLRFPSTSMQSKVVSEPRHANIGLTGMSYSASVAAVELVDPHSSVLSYHVRNLHAELSFLAPSYNVFDPAMLVAVKSLHRGCRVR</sequence>
<dbReference type="AlphaFoldDB" id="A0A9D4EYX1"/>
<evidence type="ECO:0000313" key="1">
    <source>
        <dbReference type="EMBL" id="KAH3789295.1"/>
    </source>
</evidence>
<protein>
    <submittedName>
        <fullName evidence="1">Uncharacterized protein</fullName>
    </submittedName>
</protein>
<dbReference type="Proteomes" id="UP000828390">
    <property type="component" value="Unassembled WGS sequence"/>
</dbReference>
<reference evidence="1" key="2">
    <citation type="submission" date="2020-11" db="EMBL/GenBank/DDBJ databases">
        <authorList>
            <person name="McCartney M.A."/>
            <person name="Auch B."/>
            <person name="Kono T."/>
            <person name="Mallez S."/>
            <person name="Becker A."/>
            <person name="Gohl D.M."/>
            <person name="Silverstein K.A.T."/>
            <person name="Koren S."/>
            <person name="Bechman K.B."/>
            <person name="Herman A."/>
            <person name="Abrahante J.E."/>
            <person name="Garbe J."/>
        </authorList>
    </citation>
    <scope>NUCLEOTIDE SEQUENCE</scope>
    <source>
        <strain evidence="1">Duluth1</strain>
        <tissue evidence="1">Whole animal</tissue>
    </source>
</reference>
<name>A0A9D4EYX1_DREPO</name>
<dbReference type="EMBL" id="JAIWYP010000008">
    <property type="protein sequence ID" value="KAH3789295.1"/>
    <property type="molecule type" value="Genomic_DNA"/>
</dbReference>
<evidence type="ECO:0000313" key="2">
    <source>
        <dbReference type="Proteomes" id="UP000828390"/>
    </source>
</evidence>
<accession>A0A9D4EYX1</accession>
<gene>
    <name evidence="1" type="ORF">DPMN_167470</name>
</gene>
<proteinExistence type="predicted"/>
<keyword evidence="2" id="KW-1185">Reference proteome</keyword>
<reference evidence="1" key="1">
    <citation type="journal article" date="2019" name="bioRxiv">
        <title>The Genome of the Zebra Mussel, Dreissena polymorpha: A Resource for Invasive Species Research.</title>
        <authorList>
            <person name="McCartney M.A."/>
            <person name="Auch B."/>
            <person name="Kono T."/>
            <person name="Mallez S."/>
            <person name="Zhang Y."/>
            <person name="Obille A."/>
            <person name="Becker A."/>
            <person name="Abrahante J.E."/>
            <person name="Garbe J."/>
            <person name="Badalamenti J.P."/>
            <person name="Herman A."/>
            <person name="Mangelson H."/>
            <person name="Liachko I."/>
            <person name="Sullivan S."/>
            <person name="Sone E.D."/>
            <person name="Koren S."/>
            <person name="Silverstein K.A.T."/>
            <person name="Beckman K.B."/>
            <person name="Gohl D.M."/>
        </authorList>
    </citation>
    <scope>NUCLEOTIDE SEQUENCE</scope>
    <source>
        <strain evidence="1">Duluth1</strain>
        <tissue evidence="1">Whole animal</tissue>
    </source>
</reference>
<organism evidence="1 2">
    <name type="scientific">Dreissena polymorpha</name>
    <name type="common">Zebra mussel</name>
    <name type="synonym">Mytilus polymorpha</name>
    <dbReference type="NCBI Taxonomy" id="45954"/>
    <lineage>
        <taxon>Eukaryota</taxon>
        <taxon>Metazoa</taxon>
        <taxon>Spiralia</taxon>
        <taxon>Lophotrochozoa</taxon>
        <taxon>Mollusca</taxon>
        <taxon>Bivalvia</taxon>
        <taxon>Autobranchia</taxon>
        <taxon>Heteroconchia</taxon>
        <taxon>Euheterodonta</taxon>
        <taxon>Imparidentia</taxon>
        <taxon>Neoheterodontei</taxon>
        <taxon>Myida</taxon>
        <taxon>Dreissenoidea</taxon>
        <taxon>Dreissenidae</taxon>
        <taxon>Dreissena</taxon>
    </lineage>
</organism>
<comment type="caution">
    <text evidence="1">The sequence shown here is derived from an EMBL/GenBank/DDBJ whole genome shotgun (WGS) entry which is preliminary data.</text>
</comment>